<dbReference type="Gene3D" id="3.40.50.10330">
    <property type="entry name" value="Probable inorganic polyphosphate/atp-NAD kinase, domain 1"/>
    <property type="match status" value="1"/>
</dbReference>
<keyword evidence="2" id="KW-1185">Reference proteome</keyword>
<dbReference type="SUPFAM" id="SSF111331">
    <property type="entry name" value="NAD kinase/diacylglycerol kinase-like"/>
    <property type="match status" value="1"/>
</dbReference>
<gene>
    <name evidence="1" type="ORF">LZC95_39915</name>
</gene>
<accession>A0ABZ2K8B2</accession>
<dbReference type="InterPro" id="IPR017438">
    <property type="entry name" value="ATP-NAD_kinase_N"/>
</dbReference>
<protein>
    <recommendedName>
        <fullName evidence="3">Inorganic polyphosphate/ATP-NAD kinase</fullName>
    </recommendedName>
</protein>
<dbReference type="PANTHER" id="PTHR13158:SF5">
    <property type="entry name" value="NAD KINASE 2, MITOCHONDRIAL"/>
    <property type="match status" value="1"/>
</dbReference>
<evidence type="ECO:0000313" key="2">
    <source>
        <dbReference type="Proteomes" id="UP001379533"/>
    </source>
</evidence>
<dbReference type="Gene3D" id="2.60.200.30">
    <property type="entry name" value="Probable inorganic polyphosphate/atp-NAD kinase, domain 2"/>
    <property type="match status" value="1"/>
</dbReference>
<name>A0ABZ2K8B2_9BACT</name>
<evidence type="ECO:0000313" key="1">
    <source>
        <dbReference type="EMBL" id="WXA92601.1"/>
    </source>
</evidence>
<dbReference type="RefSeq" id="WP_394843205.1">
    <property type="nucleotide sequence ID" value="NZ_CP089982.1"/>
</dbReference>
<sequence length="301" mass="32987">MSKVPRVVVVTRPTDYESLIARHGTREQARFFSKTRGVSLDEVEARHRRFERAVQTLTQAIPTAWRRIRLGRADLAQFVFEPDDIVAAVGQDGLVANVAKYLSGQLVIGLNPEPEVHPGVLVRHRPEQAASLLAAAAAGNCPVQTRTMVEARLPDGQRLLALNEVFVGHTSHQSARYRLRCGEQQERHSSSGLIVSTGTGATGWALSIHRQLRSACDLPSPEEPKLAFFVREPWPSIATGTNLSSGVLDGDASLELVSEMNEGGTLFGDGIEQDRIELPWGTRVILRIAPERLRVASRKAA</sequence>
<dbReference type="EMBL" id="CP089982">
    <property type="protein sequence ID" value="WXA92601.1"/>
    <property type="molecule type" value="Genomic_DNA"/>
</dbReference>
<dbReference type="Proteomes" id="UP001379533">
    <property type="component" value="Chromosome"/>
</dbReference>
<proteinExistence type="predicted"/>
<reference evidence="1 2" key="1">
    <citation type="submission" date="2021-12" db="EMBL/GenBank/DDBJ databases">
        <title>Discovery of the Pendulisporaceae a myxobacterial family with distinct sporulation behavior and unique specialized metabolism.</title>
        <authorList>
            <person name="Garcia R."/>
            <person name="Popoff A."/>
            <person name="Bader C.D."/>
            <person name="Loehr J."/>
            <person name="Walesch S."/>
            <person name="Walt C."/>
            <person name="Boldt J."/>
            <person name="Bunk B."/>
            <person name="Haeckl F.J.F.P.J."/>
            <person name="Gunesch A.P."/>
            <person name="Birkelbach J."/>
            <person name="Nuebel U."/>
            <person name="Pietschmann T."/>
            <person name="Bach T."/>
            <person name="Mueller R."/>
        </authorList>
    </citation>
    <scope>NUCLEOTIDE SEQUENCE [LARGE SCALE GENOMIC DNA]</scope>
    <source>
        <strain evidence="1 2">MSr12523</strain>
    </source>
</reference>
<organism evidence="1 2">
    <name type="scientific">Pendulispora brunnea</name>
    <dbReference type="NCBI Taxonomy" id="2905690"/>
    <lineage>
        <taxon>Bacteria</taxon>
        <taxon>Pseudomonadati</taxon>
        <taxon>Myxococcota</taxon>
        <taxon>Myxococcia</taxon>
        <taxon>Myxococcales</taxon>
        <taxon>Sorangiineae</taxon>
        <taxon>Pendulisporaceae</taxon>
        <taxon>Pendulispora</taxon>
    </lineage>
</organism>
<evidence type="ECO:0008006" key="3">
    <source>
        <dbReference type="Google" id="ProtNLM"/>
    </source>
</evidence>
<dbReference type="InterPro" id="IPR017437">
    <property type="entry name" value="ATP-NAD_kinase_PpnK-typ_C"/>
</dbReference>
<dbReference type="InterPro" id="IPR016064">
    <property type="entry name" value="NAD/diacylglycerol_kinase_sf"/>
</dbReference>
<dbReference type="PANTHER" id="PTHR13158">
    <property type="match status" value="1"/>
</dbReference>